<evidence type="ECO:0000256" key="5">
    <source>
        <dbReference type="ARBA" id="ARBA00023242"/>
    </source>
</evidence>
<protein>
    <recommendedName>
        <fullName evidence="3">Centromere protein M</fullName>
    </recommendedName>
</protein>
<reference evidence="7" key="1">
    <citation type="submission" date="2022-11" db="UniProtKB">
        <authorList>
            <consortium name="EnsemblMetazoa"/>
        </authorList>
    </citation>
    <scope>IDENTIFICATION</scope>
</reference>
<sequence>MAGNEVLSRFNKLPTRNQATALFVGVKGSGKHKIANALLKEYAADFRVQIRIATSLPLPPDTDDSRPRIDFIVFFMDACNKTSYDLVKSALHHVDIEFFLGHCCFVATSVRSESNIAISTQDITRLANSYDSPLLCGEIQTERGQKILAKKLIRYLGIAAGFNPGITPMLLDTTKPSLVNEEEESNLT</sequence>
<evidence type="ECO:0000313" key="7">
    <source>
        <dbReference type="EnsemblMetazoa" id="XP_020901388.1"/>
    </source>
</evidence>
<dbReference type="OMA" id="CTLPLDI"/>
<keyword evidence="6" id="KW-0137">Centromere</keyword>
<dbReference type="AlphaFoldDB" id="A0A913XBE7"/>
<dbReference type="InterPro" id="IPR027417">
    <property type="entry name" value="P-loop_NTPase"/>
</dbReference>
<dbReference type="Proteomes" id="UP000887567">
    <property type="component" value="Unplaced"/>
</dbReference>
<keyword evidence="8" id="KW-1185">Reference proteome</keyword>
<dbReference type="GO" id="GO:0000775">
    <property type="term" value="C:chromosome, centromeric region"/>
    <property type="evidence" value="ECO:0007669"/>
    <property type="project" value="UniProtKB-SubCell"/>
</dbReference>
<dbReference type="KEGG" id="epa:110239963"/>
<dbReference type="EnsemblMetazoa" id="XM_021045729.2">
    <property type="protein sequence ID" value="XP_020901388.1"/>
    <property type="gene ID" value="LOC110239963"/>
</dbReference>
<organism evidence="7 8">
    <name type="scientific">Exaiptasia diaphana</name>
    <name type="common">Tropical sea anemone</name>
    <name type="synonym">Aiptasia pulchella</name>
    <dbReference type="NCBI Taxonomy" id="2652724"/>
    <lineage>
        <taxon>Eukaryota</taxon>
        <taxon>Metazoa</taxon>
        <taxon>Cnidaria</taxon>
        <taxon>Anthozoa</taxon>
        <taxon>Hexacorallia</taxon>
        <taxon>Actiniaria</taxon>
        <taxon>Aiptasiidae</taxon>
        <taxon>Exaiptasia</taxon>
    </lineage>
</organism>
<evidence type="ECO:0000256" key="4">
    <source>
        <dbReference type="ARBA" id="ARBA00022454"/>
    </source>
</evidence>
<keyword evidence="4" id="KW-0158">Chromosome</keyword>
<accession>A0A913XBE7</accession>
<evidence type="ECO:0000256" key="1">
    <source>
        <dbReference type="ARBA" id="ARBA00004123"/>
    </source>
</evidence>
<comment type="subcellular location">
    <subcellularLocation>
        <location evidence="2">Chromosome</location>
        <location evidence="2">Centromere</location>
    </subcellularLocation>
    <subcellularLocation>
        <location evidence="1">Nucleus</location>
    </subcellularLocation>
</comment>
<dbReference type="GeneID" id="110239963"/>
<dbReference type="Pfam" id="PF11111">
    <property type="entry name" value="CENP-M"/>
    <property type="match status" value="1"/>
</dbReference>
<dbReference type="PANTHER" id="PTHR34436:SF1">
    <property type="entry name" value="CENTROMERE PROTEIN M"/>
    <property type="match status" value="1"/>
</dbReference>
<dbReference type="GO" id="GO:0005634">
    <property type="term" value="C:nucleus"/>
    <property type="evidence" value="ECO:0007669"/>
    <property type="project" value="UniProtKB-SubCell"/>
</dbReference>
<dbReference type="Gene3D" id="3.40.50.300">
    <property type="entry name" value="P-loop containing nucleotide triphosphate hydrolases"/>
    <property type="match status" value="1"/>
</dbReference>
<evidence type="ECO:0000256" key="6">
    <source>
        <dbReference type="ARBA" id="ARBA00023328"/>
    </source>
</evidence>
<dbReference type="InterPro" id="IPR020987">
    <property type="entry name" value="Centromere_Cenp-M"/>
</dbReference>
<evidence type="ECO:0000256" key="3">
    <source>
        <dbReference type="ARBA" id="ARBA00016382"/>
    </source>
</evidence>
<evidence type="ECO:0000313" key="8">
    <source>
        <dbReference type="Proteomes" id="UP000887567"/>
    </source>
</evidence>
<proteinExistence type="predicted"/>
<dbReference type="RefSeq" id="XP_020901388.1">
    <property type="nucleotide sequence ID" value="XM_021045729.2"/>
</dbReference>
<name>A0A913XBE7_EXADI</name>
<keyword evidence="5" id="KW-0539">Nucleus</keyword>
<dbReference type="PANTHER" id="PTHR34436">
    <property type="entry name" value="CENTROMERE PROTEIN M"/>
    <property type="match status" value="1"/>
</dbReference>
<evidence type="ECO:0000256" key="2">
    <source>
        <dbReference type="ARBA" id="ARBA00004584"/>
    </source>
</evidence>
<dbReference type="OrthoDB" id="2386686at2759"/>